<protein>
    <submittedName>
        <fullName evidence="1">Uncharacterized protein</fullName>
    </submittedName>
</protein>
<evidence type="ECO:0000313" key="2">
    <source>
        <dbReference type="Proteomes" id="UP000198512"/>
    </source>
</evidence>
<dbReference type="Proteomes" id="UP000198512">
    <property type="component" value="Unassembled WGS sequence"/>
</dbReference>
<proteinExistence type="predicted"/>
<comment type="caution">
    <text evidence="1">The sequence shown here is derived from an EMBL/GenBank/DDBJ whole genome shotgun (WGS) entry which is preliminary data.</text>
</comment>
<organism evidence="1 2">
    <name type="scientific">Pseudomonas cuatrocienegasensis</name>
    <dbReference type="NCBI Taxonomy" id="543360"/>
    <lineage>
        <taxon>Bacteria</taxon>
        <taxon>Pseudomonadati</taxon>
        <taxon>Pseudomonadota</taxon>
        <taxon>Gammaproteobacteria</taxon>
        <taxon>Pseudomonadales</taxon>
        <taxon>Pseudomonadaceae</taxon>
        <taxon>Pseudomonas</taxon>
    </lineage>
</organism>
<name>A0ABY1BE81_9PSED</name>
<gene>
    <name evidence="1" type="ORF">SAMN05216600_10844</name>
</gene>
<accession>A0ABY1BE81</accession>
<sequence length="37" mass="4374">MCTLRELERNRIQLFLFFTIDRGHQGVPHSMNSHCAD</sequence>
<keyword evidence="2" id="KW-1185">Reference proteome</keyword>
<dbReference type="EMBL" id="FOFP01000008">
    <property type="protein sequence ID" value="SEQ64671.1"/>
    <property type="molecule type" value="Genomic_DNA"/>
</dbReference>
<evidence type="ECO:0000313" key="1">
    <source>
        <dbReference type="EMBL" id="SEQ64671.1"/>
    </source>
</evidence>
<reference evidence="1 2" key="1">
    <citation type="submission" date="2016-10" db="EMBL/GenBank/DDBJ databases">
        <authorList>
            <person name="Varghese N."/>
            <person name="Submissions S."/>
        </authorList>
    </citation>
    <scope>NUCLEOTIDE SEQUENCE [LARGE SCALE GENOMIC DNA]</scope>
    <source>
        <strain evidence="1 2">CIP 109853</strain>
    </source>
</reference>